<protein>
    <submittedName>
        <fullName evidence="2">BON domain-containing protein</fullName>
    </submittedName>
</protein>
<sequence length="55" mass="5894">MGDSAVSGMDIHVETFKGRVHLNGLVDTITEATKAEELVRDVIGVVLVTNNITVK</sequence>
<proteinExistence type="predicted"/>
<evidence type="ECO:0000259" key="1">
    <source>
        <dbReference type="PROSITE" id="PS50914"/>
    </source>
</evidence>
<dbReference type="KEGG" id="nall:PP769_06630"/>
<feature type="domain" description="BON" evidence="1">
    <location>
        <begin position="1"/>
        <end position="55"/>
    </location>
</feature>
<evidence type="ECO:0000313" key="3">
    <source>
        <dbReference type="Proteomes" id="UP001302719"/>
    </source>
</evidence>
<name>A0AA96GG02_9BACT</name>
<dbReference type="Gene3D" id="3.30.1340.30">
    <property type="match status" value="1"/>
</dbReference>
<dbReference type="EMBL" id="CP116967">
    <property type="protein sequence ID" value="WNM59435.1"/>
    <property type="molecule type" value="Genomic_DNA"/>
</dbReference>
<dbReference type="PROSITE" id="PS50914">
    <property type="entry name" value="BON"/>
    <property type="match status" value="1"/>
</dbReference>
<dbReference type="Pfam" id="PF04972">
    <property type="entry name" value="BON"/>
    <property type="match status" value="1"/>
</dbReference>
<keyword evidence="3" id="KW-1185">Reference proteome</keyword>
<dbReference type="AlphaFoldDB" id="A0AA96GG02"/>
<accession>A0AA96GG02</accession>
<dbReference type="Proteomes" id="UP001302719">
    <property type="component" value="Chromosome"/>
</dbReference>
<gene>
    <name evidence="2" type="ORF">PP769_06630</name>
</gene>
<evidence type="ECO:0000313" key="2">
    <source>
        <dbReference type="EMBL" id="WNM59435.1"/>
    </source>
</evidence>
<organism evidence="2 3">
    <name type="scientific">Candidatus Nitrospira allomarina</name>
    <dbReference type="NCBI Taxonomy" id="3020900"/>
    <lineage>
        <taxon>Bacteria</taxon>
        <taxon>Pseudomonadati</taxon>
        <taxon>Nitrospirota</taxon>
        <taxon>Nitrospiria</taxon>
        <taxon>Nitrospirales</taxon>
        <taxon>Nitrospiraceae</taxon>
        <taxon>Nitrospira</taxon>
    </lineage>
</organism>
<reference evidence="2 3" key="1">
    <citation type="submission" date="2023-01" db="EMBL/GenBank/DDBJ databases">
        <title>Cultivation and genomic characterization of new, ubiquitous marine nitrite-oxidizing bacteria from the Nitrospirales.</title>
        <authorList>
            <person name="Mueller A.J."/>
            <person name="Daebeler A."/>
            <person name="Herbold C.W."/>
            <person name="Kirkegaard R.H."/>
            <person name="Daims H."/>
        </authorList>
    </citation>
    <scope>NUCLEOTIDE SEQUENCE [LARGE SCALE GENOMIC DNA]</scope>
    <source>
        <strain evidence="2 3">VA</strain>
    </source>
</reference>
<dbReference type="InterPro" id="IPR007055">
    <property type="entry name" value="BON_dom"/>
</dbReference>